<sequence length="344" mass="37624">MITMSAKLKKIPMQPVLRHRLPVRVRGQTLRPASKRHRAWERLSLHAKEACLDRTAEKTTNAFVKFQSFDCQVHVQEPTPVCTAGKRSDISKLDAWDVLLQVAILFCRSTPCFEHSQCIPVRSTGVYADSHCEIQGARDSLAASLTVLAPTGSYLLVRAAAGLWPRVPQSENPLAQQGRASLACALVRVRPLLRDEATHLHFGVRLPLPHLAAGYGSIMLADVRGVVDATAMSLQKPLHKLRLKRANAAHTILAASSGEKHSLWNASACKRRKVADARRRSESPMLHLSFVQRVRCPSTGFIATSPSVTGSCTQICEQNLAGLATACGVLVSNRIAERPHAVHS</sequence>
<name>A0A1Q9DKW3_SYMMI</name>
<dbReference type="Proteomes" id="UP000186817">
    <property type="component" value="Unassembled WGS sequence"/>
</dbReference>
<organism evidence="1 2">
    <name type="scientific">Symbiodinium microadriaticum</name>
    <name type="common">Dinoflagellate</name>
    <name type="synonym">Zooxanthella microadriatica</name>
    <dbReference type="NCBI Taxonomy" id="2951"/>
    <lineage>
        <taxon>Eukaryota</taxon>
        <taxon>Sar</taxon>
        <taxon>Alveolata</taxon>
        <taxon>Dinophyceae</taxon>
        <taxon>Suessiales</taxon>
        <taxon>Symbiodiniaceae</taxon>
        <taxon>Symbiodinium</taxon>
    </lineage>
</organism>
<proteinExistence type="predicted"/>
<evidence type="ECO:0000313" key="1">
    <source>
        <dbReference type="EMBL" id="OLP95826.1"/>
    </source>
</evidence>
<accession>A0A1Q9DKW3</accession>
<dbReference type="AlphaFoldDB" id="A0A1Q9DKW3"/>
<protein>
    <submittedName>
        <fullName evidence="1">Uncharacterized protein</fullName>
    </submittedName>
</protein>
<gene>
    <name evidence="1" type="ORF">AK812_SmicGene21996</name>
</gene>
<evidence type="ECO:0000313" key="2">
    <source>
        <dbReference type="Proteomes" id="UP000186817"/>
    </source>
</evidence>
<comment type="caution">
    <text evidence="1">The sequence shown here is derived from an EMBL/GenBank/DDBJ whole genome shotgun (WGS) entry which is preliminary data.</text>
</comment>
<reference evidence="1 2" key="1">
    <citation type="submission" date="2016-02" db="EMBL/GenBank/DDBJ databases">
        <title>Genome analysis of coral dinoflagellate symbionts highlights evolutionary adaptations to a symbiotic lifestyle.</title>
        <authorList>
            <person name="Aranda M."/>
            <person name="Li Y."/>
            <person name="Liew Y.J."/>
            <person name="Baumgarten S."/>
            <person name="Simakov O."/>
            <person name="Wilson M."/>
            <person name="Piel J."/>
            <person name="Ashoor H."/>
            <person name="Bougouffa S."/>
            <person name="Bajic V.B."/>
            <person name="Ryu T."/>
            <person name="Ravasi T."/>
            <person name="Bayer T."/>
            <person name="Micklem G."/>
            <person name="Kim H."/>
            <person name="Bhak J."/>
            <person name="Lajeunesse T.C."/>
            <person name="Voolstra C.R."/>
        </authorList>
    </citation>
    <scope>NUCLEOTIDE SEQUENCE [LARGE SCALE GENOMIC DNA]</scope>
    <source>
        <strain evidence="1 2">CCMP2467</strain>
    </source>
</reference>
<dbReference type="EMBL" id="LSRX01000489">
    <property type="protein sequence ID" value="OLP95826.1"/>
    <property type="molecule type" value="Genomic_DNA"/>
</dbReference>
<keyword evidence="2" id="KW-1185">Reference proteome</keyword>